<dbReference type="PANTHER" id="PTHR46513:SF44">
    <property type="entry name" value="LDL RECEPTOR RELATED PROTEIN 4"/>
    <property type="match status" value="1"/>
</dbReference>
<dbReference type="AlphaFoldDB" id="W2T431"/>
<dbReference type="OrthoDB" id="5868614at2759"/>
<evidence type="ECO:0008006" key="3">
    <source>
        <dbReference type="Google" id="ProtNLM"/>
    </source>
</evidence>
<gene>
    <name evidence="1" type="ORF">NECAME_11520</name>
</gene>
<dbReference type="SUPFAM" id="SSF63825">
    <property type="entry name" value="YWTD domain"/>
    <property type="match status" value="2"/>
</dbReference>
<dbReference type="EMBL" id="KI660213">
    <property type="protein sequence ID" value="ETN76668.1"/>
    <property type="molecule type" value="Genomic_DNA"/>
</dbReference>
<protein>
    <recommendedName>
        <fullName evidence="3">Low-density lipoprotein receptor repeat class B</fullName>
    </recommendedName>
</protein>
<feature type="non-terminal residue" evidence="1">
    <location>
        <position position="329"/>
    </location>
</feature>
<proteinExistence type="predicted"/>
<dbReference type="STRING" id="51031.W2T431"/>
<reference evidence="2" key="1">
    <citation type="journal article" date="2014" name="Nat. Genet.">
        <title>Genome of the human hookworm Necator americanus.</title>
        <authorList>
            <person name="Tang Y.T."/>
            <person name="Gao X."/>
            <person name="Rosa B.A."/>
            <person name="Abubucker S."/>
            <person name="Hallsworth-Pepin K."/>
            <person name="Martin J."/>
            <person name="Tyagi R."/>
            <person name="Heizer E."/>
            <person name="Zhang X."/>
            <person name="Bhonagiri-Palsikar V."/>
            <person name="Minx P."/>
            <person name="Warren W.C."/>
            <person name="Wang Q."/>
            <person name="Zhan B."/>
            <person name="Hotez P.J."/>
            <person name="Sternberg P.W."/>
            <person name="Dougall A."/>
            <person name="Gaze S.T."/>
            <person name="Mulvenna J."/>
            <person name="Sotillo J."/>
            <person name="Ranganathan S."/>
            <person name="Rabelo E.M."/>
            <person name="Wilson R.K."/>
            <person name="Felgner P.L."/>
            <person name="Bethony J."/>
            <person name="Hawdon J.M."/>
            <person name="Gasser R.B."/>
            <person name="Loukas A."/>
            <person name="Mitreva M."/>
        </authorList>
    </citation>
    <scope>NUCLEOTIDE SEQUENCE [LARGE SCALE GENOMIC DNA]</scope>
</reference>
<accession>W2T431</accession>
<organism evidence="1 2">
    <name type="scientific">Necator americanus</name>
    <name type="common">Human hookworm</name>
    <dbReference type="NCBI Taxonomy" id="51031"/>
    <lineage>
        <taxon>Eukaryota</taxon>
        <taxon>Metazoa</taxon>
        <taxon>Ecdysozoa</taxon>
        <taxon>Nematoda</taxon>
        <taxon>Chromadorea</taxon>
        <taxon>Rhabditida</taxon>
        <taxon>Rhabditina</taxon>
        <taxon>Rhabditomorpha</taxon>
        <taxon>Strongyloidea</taxon>
        <taxon>Ancylostomatidae</taxon>
        <taxon>Bunostominae</taxon>
        <taxon>Necator</taxon>
    </lineage>
</organism>
<dbReference type="PANTHER" id="PTHR46513">
    <property type="entry name" value="VITELLOGENIN RECEPTOR-LIKE PROTEIN-RELATED-RELATED"/>
    <property type="match status" value="1"/>
</dbReference>
<name>W2T431_NECAM</name>
<dbReference type="InterPro" id="IPR050778">
    <property type="entry name" value="Cueball_EGF_LRP_Nidogen"/>
</dbReference>
<evidence type="ECO:0000313" key="2">
    <source>
        <dbReference type="Proteomes" id="UP000053676"/>
    </source>
</evidence>
<dbReference type="Gene3D" id="2.120.10.30">
    <property type="entry name" value="TolB, C-terminal domain"/>
    <property type="match status" value="2"/>
</dbReference>
<dbReference type="InterPro" id="IPR011042">
    <property type="entry name" value="6-blade_b-propeller_TolB-like"/>
</dbReference>
<sequence length="329" mass="36781">MPKMEKCRIVVDDMDIEDFVVDSFFGLVFYSTVGRNAGIWQVSFNNRTKISMSDRMPRMPGGAAVDPFSQTLYYSDRYFERIFAVDYGRNGSVRSVLHDKRLKYSTSITFFSDFLYVPSRDQLIRVDTVTSHSESIDFHTSVDGFFVNHNLSSRKIYHTAGASNCSGCDGICVADKNHSTLCLCPEGLAMEGGKCIVSGSVEHLVLYSRQSPMWIHGVQLSVDEEGGKLRADSFIPPIFSLKGGVVFTVDPVRGEIYYYDEVQHSIFKRSIFGGNTTLITDKGVHHVTCLAFDSSSRNLYYGTRPNVESAGITVFRPDAPELRAQIVKA</sequence>
<dbReference type="Proteomes" id="UP000053676">
    <property type="component" value="Unassembled WGS sequence"/>
</dbReference>
<evidence type="ECO:0000313" key="1">
    <source>
        <dbReference type="EMBL" id="ETN76668.1"/>
    </source>
</evidence>
<dbReference type="KEGG" id="nai:NECAME_11520"/>
<keyword evidence="2" id="KW-1185">Reference proteome</keyword>